<evidence type="ECO:0000256" key="2">
    <source>
        <dbReference type="SAM" id="Phobius"/>
    </source>
</evidence>
<dbReference type="EMBL" id="BGZK01003137">
    <property type="protein sequence ID" value="GBP98403.1"/>
    <property type="molecule type" value="Genomic_DNA"/>
</dbReference>
<keyword evidence="2" id="KW-0472">Membrane</keyword>
<protein>
    <submittedName>
        <fullName evidence="3">Uncharacterized protein</fullName>
    </submittedName>
</protein>
<keyword evidence="2" id="KW-0812">Transmembrane</keyword>
<organism evidence="3 4">
    <name type="scientific">Eumeta variegata</name>
    <name type="common">Bagworm moth</name>
    <name type="synonym">Eumeta japonica</name>
    <dbReference type="NCBI Taxonomy" id="151549"/>
    <lineage>
        <taxon>Eukaryota</taxon>
        <taxon>Metazoa</taxon>
        <taxon>Ecdysozoa</taxon>
        <taxon>Arthropoda</taxon>
        <taxon>Hexapoda</taxon>
        <taxon>Insecta</taxon>
        <taxon>Pterygota</taxon>
        <taxon>Neoptera</taxon>
        <taxon>Endopterygota</taxon>
        <taxon>Lepidoptera</taxon>
        <taxon>Glossata</taxon>
        <taxon>Ditrysia</taxon>
        <taxon>Tineoidea</taxon>
        <taxon>Psychidae</taxon>
        <taxon>Oiketicinae</taxon>
        <taxon>Eumeta</taxon>
    </lineage>
</organism>
<feature type="transmembrane region" description="Helical" evidence="2">
    <location>
        <begin position="20"/>
        <end position="38"/>
    </location>
</feature>
<reference evidence="3 4" key="1">
    <citation type="journal article" date="2019" name="Commun. Biol.">
        <title>The bagworm genome reveals a unique fibroin gene that provides high tensile strength.</title>
        <authorList>
            <person name="Kono N."/>
            <person name="Nakamura H."/>
            <person name="Ohtoshi R."/>
            <person name="Tomita M."/>
            <person name="Numata K."/>
            <person name="Arakawa K."/>
        </authorList>
    </citation>
    <scope>NUCLEOTIDE SEQUENCE [LARGE SCALE GENOMIC DNA]</scope>
</reference>
<evidence type="ECO:0000313" key="4">
    <source>
        <dbReference type="Proteomes" id="UP000299102"/>
    </source>
</evidence>
<evidence type="ECO:0000256" key="1">
    <source>
        <dbReference type="SAM" id="MobiDB-lite"/>
    </source>
</evidence>
<dbReference type="Proteomes" id="UP000299102">
    <property type="component" value="Unassembled WGS sequence"/>
</dbReference>
<accession>A0A4C2AGN0</accession>
<keyword evidence="2" id="KW-1133">Transmembrane helix</keyword>
<keyword evidence="4" id="KW-1185">Reference proteome</keyword>
<gene>
    <name evidence="3" type="ORF">EVAR_72776_1</name>
</gene>
<comment type="caution">
    <text evidence="3">The sequence shown here is derived from an EMBL/GenBank/DDBJ whole genome shotgun (WGS) entry which is preliminary data.</text>
</comment>
<feature type="region of interest" description="Disordered" evidence="1">
    <location>
        <begin position="129"/>
        <end position="155"/>
    </location>
</feature>
<dbReference type="AlphaFoldDB" id="A0A4C2AGN0"/>
<evidence type="ECO:0000313" key="3">
    <source>
        <dbReference type="EMBL" id="GBP98403.1"/>
    </source>
</evidence>
<name>A0A4C2AGN0_EUMVA</name>
<proteinExistence type="predicted"/>
<sequence length="191" mass="21437">MADPQRASFFLIAMKGSSTMPFIANGFIAIPVMQLFLVSNIRQYALYLTECDVCMDKVEPQAHLVIAVKSSLGKSRDYLKIVRDGAIKQKATHTEVGRQHERTGATLLAAATLYNYIYRVTVLDLTLSGNDPHERSARRPRPRQVLSPTPDTGAERVTNVSRIDRRDSRKRSLTRSGVDKPANFDIFYVAH</sequence>